<gene>
    <name evidence="1" type="ORF">GPUN_0164</name>
</gene>
<evidence type="ECO:0000313" key="2">
    <source>
        <dbReference type="Proteomes" id="UP000053586"/>
    </source>
</evidence>
<dbReference type="EMBL" id="BAET01000002">
    <property type="protein sequence ID" value="GAB54318.1"/>
    <property type="molecule type" value="Genomic_DNA"/>
</dbReference>
<reference evidence="1 2" key="2">
    <citation type="journal article" date="2017" name="Antonie Van Leeuwenhoek">
        <title>Rhizobium rhizosphaerae sp. nov., a novel species isolated from rice rhizosphere.</title>
        <authorList>
            <person name="Zhao J.J."/>
            <person name="Zhang J."/>
            <person name="Zhang R.J."/>
            <person name="Zhang C.W."/>
            <person name="Yin H.Q."/>
            <person name="Zhang X.X."/>
        </authorList>
    </citation>
    <scope>NUCLEOTIDE SEQUENCE [LARGE SCALE GENOMIC DNA]</scope>
    <source>
        <strain evidence="1 2">ACAM 611</strain>
    </source>
</reference>
<comment type="caution">
    <text evidence="1">The sequence shown here is derived from an EMBL/GenBank/DDBJ whole genome shotgun (WGS) entry which is preliminary data.</text>
</comment>
<name>H5T7P1_9ALTE</name>
<dbReference type="Proteomes" id="UP000053586">
    <property type="component" value="Unassembled WGS sequence"/>
</dbReference>
<dbReference type="InterPro" id="IPR010297">
    <property type="entry name" value="DUF900_hydrolase"/>
</dbReference>
<reference evidence="1 2" key="1">
    <citation type="journal article" date="2012" name="J. Bacteriol.">
        <title>Genome sequence of proteorhodopsin-containing sea ice bacterium Glaciecola punicea ACAM 611T.</title>
        <authorList>
            <person name="Qin Q.-L."/>
            <person name="Xie B.-B."/>
            <person name="Shu Y.-L."/>
            <person name="Rong J.-C."/>
            <person name="Zhao D.-L."/>
            <person name="Zhang X.-Y."/>
            <person name="Chen X.-L."/>
            <person name="Zhou B.-C."/>
            <person name="Zhanga Y.-Z."/>
        </authorList>
    </citation>
    <scope>NUCLEOTIDE SEQUENCE [LARGE SCALE GENOMIC DNA]</scope>
    <source>
        <strain evidence="1 2">ACAM 611</strain>
    </source>
</reference>
<accession>H5T7P1</accession>
<protein>
    <recommendedName>
        <fullName evidence="3">Alpha/beta hydrolase</fullName>
    </recommendedName>
</protein>
<evidence type="ECO:0008006" key="3">
    <source>
        <dbReference type="Google" id="ProtNLM"/>
    </source>
</evidence>
<keyword evidence="2" id="KW-1185">Reference proteome</keyword>
<dbReference type="eggNOG" id="COG4782">
    <property type="taxonomic scope" value="Bacteria"/>
</dbReference>
<dbReference type="AlphaFoldDB" id="H5T7P1"/>
<dbReference type="OrthoDB" id="9797755at2"/>
<evidence type="ECO:0000313" key="1">
    <source>
        <dbReference type="EMBL" id="GAB54318.1"/>
    </source>
</evidence>
<dbReference type="Pfam" id="PF05990">
    <property type="entry name" value="DUF900"/>
    <property type="match status" value="2"/>
</dbReference>
<dbReference type="RefSeq" id="WP_006002418.1">
    <property type="nucleotide sequence ID" value="NZ_BAET01000002.1"/>
</dbReference>
<proteinExistence type="predicted"/>
<sequence>MYLVTNRSVSNGTTIRVFGDKPNAKGPNELRIVEVNEVNKKWKVSAIKDALTPAQVKKLAKDHHLTIDTSLPWHGSLEVACKLFTQASEENKAILFFVHGYNNDVSDVLRAAQQLEALYDVIVVPFTWPANGGGAVSGTASYLSDKADARASSGAFNRFVGKIHYFHTLLSETNLLSIKHKVGAKYKGNKNPMAAAALYSELVSKVCTVKINLLCHSMGNYLLKHSLMTSDNVTSQLVFDNINLVAADTNNKHHANWADTIDVRNRIHVVINENDAALSASRVKPGKEQRARLGQYLKNLNSKHVVYIDVSEANEVGNKHSYYISDAATKNAELQAVFNDMFKGKSVEKRLTYFAADNYFTLPYYKKRINTCDII</sequence>
<organism evidence="1 2">
    <name type="scientific">Glaciecola punicea ACAM 611</name>
    <dbReference type="NCBI Taxonomy" id="1121923"/>
    <lineage>
        <taxon>Bacteria</taxon>
        <taxon>Pseudomonadati</taxon>
        <taxon>Pseudomonadota</taxon>
        <taxon>Gammaproteobacteria</taxon>
        <taxon>Alteromonadales</taxon>
        <taxon>Alteromonadaceae</taxon>
        <taxon>Glaciecola</taxon>
    </lineage>
</organism>
<dbReference type="STRING" id="56804.BAE46_04110"/>